<reference evidence="4 5" key="1">
    <citation type="submission" date="2018-10" db="EMBL/GenBank/DDBJ databases">
        <title>Genomic Encyclopedia of Type Strains, Phase IV (KMG-IV): sequencing the most valuable type-strain genomes for metagenomic binning, comparative biology and taxonomic classification.</title>
        <authorList>
            <person name="Goeker M."/>
        </authorList>
    </citation>
    <scope>NUCLEOTIDE SEQUENCE [LARGE SCALE GENOMIC DNA]</scope>
    <source>
        <strain evidence="4 5">DSM 12769</strain>
    </source>
</reference>
<evidence type="ECO:0000313" key="5">
    <source>
        <dbReference type="Proteomes" id="UP000275461"/>
    </source>
</evidence>
<comment type="caution">
    <text evidence="4">The sequence shown here is derived from an EMBL/GenBank/DDBJ whole genome shotgun (WGS) entry which is preliminary data.</text>
</comment>
<dbReference type="EMBL" id="RCDA01000003">
    <property type="protein sequence ID" value="RLK48377.1"/>
    <property type="molecule type" value="Genomic_DNA"/>
</dbReference>
<dbReference type="InterPro" id="IPR050385">
    <property type="entry name" value="Archaeal_FAD_synthase"/>
</dbReference>
<dbReference type="InterPro" id="IPR014729">
    <property type="entry name" value="Rossmann-like_a/b/a_fold"/>
</dbReference>
<protein>
    <submittedName>
        <fullName evidence="4">Glycerol-3-phosphate cytidylyltransferase</fullName>
    </submittedName>
</protein>
<sequence length="150" mass="17788">MQKKQMKTIGYTTGVYDLFHIGHLNLLKRAKLECDYLIVGVTTDELSESRKGKRPIIPFVERMEIVEHIRFVDEVVPQTSMDKMEAWRNLQFHKMFVGDDWKGTEKWNRLERDFDKVGVEIVYFPYTKHTSSTKLRALIDKLMKSRECKT</sequence>
<evidence type="ECO:0000259" key="3">
    <source>
        <dbReference type="Pfam" id="PF01467"/>
    </source>
</evidence>
<dbReference type="GO" id="GO:0016779">
    <property type="term" value="F:nucleotidyltransferase activity"/>
    <property type="evidence" value="ECO:0007669"/>
    <property type="project" value="UniProtKB-KW"/>
</dbReference>
<name>A0A498C095_9GAMM</name>
<organism evidence="4 5">
    <name type="scientific">Alkalispirillum mobile</name>
    <dbReference type="NCBI Taxonomy" id="85925"/>
    <lineage>
        <taxon>Bacteria</taxon>
        <taxon>Pseudomonadati</taxon>
        <taxon>Pseudomonadota</taxon>
        <taxon>Gammaproteobacteria</taxon>
        <taxon>Chromatiales</taxon>
        <taxon>Ectothiorhodospiraceae</taxon>
        <taxon>Alkalispirillum</taxon>
    </lineage>
</organism>
<accession>A0A498C095</accession>
<dbReference type="InterPro" id="IPR004821">
    <property type="entry name" value="Cyt_trans-like"/>
</dbReference>
<feature type="domain" description="Cytidyltransferase-like" evidence="3">
    <location>
        <begin position="11"/>
        <end position="137"/>
    </location>
</feature>
<dbReference type="Gene3D" id="3.40.50.620">
    <property type="entry name" value="HUPs"/>
    <property type="match status" value="1"/>
</dbReference>
<keyword evidence="2 4" id="KW-0548">Nucleotidyltransferase</keyword>
<dbReference type="AlphaFoldDB" id="A0A498C095"/>
<evidence type="ECO:0000256" key="1">
    <source>
        <dbReference type="ARBA" id="ARBA00022679"/>
    </source>
</evidence>
<dbReference type="PANTHER" id="PTHR43793:SF1">
    <property type="entry name" value="FAD SYNTHASE"/>
    <property type="match status" value="1"/>
</dbReference>
<proteinExistence type="predicted"/>
<evidence type="ECO:0000256" key="2">
    <source>
        <dbReference type="ARBA" id="ARBA00022695"/>
    </source>
</evidence>
<keyword evidence="5" id="KW-1185">Reference proteome</keyword>
<gene>
    <name evidence="4" type="ORF">DFR31_2256</name>
</gene>
<dbReference type="Proteomes" id="UP000275461">
    <property type="component" value="Unassembled WGS sequence"/>
</dbReference>
<dbReference type="SUPFAM" id="SSF52374">
    <property type="entry name" value="Nucleotidylyl transferase"/>
    <property type="match status" value="1"/>
</dbReference>
<keyword evidence="1 4" id="KW-0808">Transferase</keyword>
<dbReference type="NCBIfam" id="TIGR00125">
    <property type="entry name" value="cyt_tran_rel"/>
    <property type="match status" value="1"/>
</dbReference>
<evidence type="ECO:0000313" key="4">
    <source>
        <dbReference type="EMBL" id="RLK48377.1"/>
    </source>
</evidence>
<dbReference type="PANTHER" id="PTHR43793">
    <property type="entry name" value="FAD SYNTHASE"/>
    <property type="match status" value="1"/>
</dbReference>
<dbReference type="Pfam" id="PF01467">
    <property type="entry name" value="CTP_transf_like"/>
    <property type="match status" value="1"/>
</dbReference>